<dbReference type="CDD" id="cd00293">
    <property type="entry name" value="USP-like"/>
    <property type="match status" value="1"/>
</dbReference>
<dbReference type="Proteomes" id="UP001254832">
    <property type="component" value="Unassembled WGS sequence"/>
</dbReference>
<gene>
    <name evidence="3" type="ORF">J2W91_005368</name>
</gene>
<accession>A0AAP5LTP9</accession>
<dbReference type="SUPFAM" id="SSF52402">
    <property type="entry name" value="Adenine nucleotide alpha hydrolases-like"/>
    <property type="match status" value="1"/>
</dbReference>
<dbReference type="InterPro" id="IPR006015">
    <property type="entry name" value="Universal_stress_UspA"/>
</dbReference>
<evidence type="ECO:0000256" key="1">
    <source>
        <dbReference type="ARBA" id="ARBA00008791"/>
    </source>
</evidence>
<dbReference type="PANTHER" id="PTHR46268">
    <property type="entry name" value="STRESS RESPONSE PROTEIN NHAX"/>
    <property type="match status" value="1"/>
</dbReference>
<dbReference type="AlphaFoldDB" id="A0AAP5LTP9"/>
<reference evidence="3" key="1">
    <citation type="submission" date="2023-07" db="EMBL/GenBank/DDBJ databases">
        <title>Sorghum-associated microbial communities from plants grown in Nebraska, USA.</title>
        <authorList>
            <person name="Schachtman D."/>
        </authorList>
    </citation>
    <scope>NUCLEOTIDE SEQUENCE</scope>
    <source>
        <strain evidence="3">BE80</strain>
    </source>
</reference>
<protein>
    <submittedName>
        <fullName evidence="3">Nucleotide-binding universal stress UspA family protein</fullName>
    </submittedName>
</protein>
<dbReference type="Gene3D" id="3.40.50.620">
    <property type="entry name" value="HUPs"/>
    <property type="match status" value="1"/>
</dbReference>
<dbReference type="InterPro" id="IPR014729">
    <property type="entry name" value="Rossmann-like_a/b/a_fold"/>
</dbReference>
<comment type="similarity">
    <text evidence="1">Belongs to the universal stress protein A family.</text>
</comment>
<dbReference type="PRINTS" id="PR01438">
    <property type="entry name" value="UNVRSLSTRESS"/>
</dbReference>
<evidence type="ECO:0000259" key="2">
    <source>
        <dbReference type="Pfam" id="PF00582"/>
    </source>
</evidence>
<dbReference type="Pfam" id="PF00582">
    <property type="entry name" value="Usp"/>
    <property type="match status" value="1"/>
</dbReference>
<evidence type="ECO:0000313" key="3">
    <source>
        <dbReference type="EMBL" id="MDR6726844.1"/>
    </source>
</evidence>
<dbReference type="InterPro" id="IPR006016">
    <property type="entry name" value="UspA"/>
</dbReference>
<feature type="domain" description="UspA" evidence="2">
    <location>
        <begin position="1"/>
        <end position="140"/>
    </location>
</feature>
<comment type="caution">
    <text evidence="3">The sequence shown here is derived from an EMBL/GenBank/DDBJ whole genome shotgun (WGS) entry which is preliminary data.</text>
</comment>
<sequence>MIERILVAVDGSDHAHKALEAAVELAEGMQKNLQLLIVHVNPSISINEPALGVDLDARIAEEGKHIVEPIHAFLSRRSVPADTLLIAGDPVNEICRVARDQECGLIVMGAGAKGMLAEIVLGSVSHGVLKHAHCPVLTVK</sequence>
<proteinExistence type="inferred from homology"/>
<dbReference type="PANTHER" id="PTHR46268:SF6">
    <property type="entry name" value="UNIVERSAL STRESS PROTEIN UP12"/>
    <property type="match status" value="1"/>
</dbReference>
<evidence type="ECO:0000313" key="4">
    <source>
        <dbReference type="Proteomes" id="UP001254832"/>
    </source>
</evidence>
<dbReference type="EMBL" id="JAVDTR010000020">
    <property type="protein sequence ID" value="MDR6726844.1"/>
    <property type="molecule type" value="Genomic_DNA"/>
</dbReference>
<organism evidence="3 4">
    <name type="scientific">Paenibacillus amylolyticus</name>
    <dbReference type="NCBI Taxonomy" id="1451"/>
    <lineage>
        <taxon>Bacteria</taxon>
        <taxon>Bacillati</taxon>
        <taxon>Bacillota</taxon>
        <taxon>Bacilli</taxon>
        <taxon>Bacillales</taxon>
        <taxon>Paenibacillaceae</taxon>
        <taxon>Paenibacillus</taxon>
    </lineage>
</organism>
<name>A0AAP5LTP9_PAEAM</name>
<dbReference type="RefSeq" id="WP_310145384.1">
    <property type="nucleotide sequence ID" value="NZ_JAVDTR010000020.1"/>
</dbReference>